<accession>A0ABQ9JHS4</accession>
<proteinExistence type="inferred from homology"/>
<dbReference type="InterPro" id="IPR047575">
    <property type="entry name" value="Sm"/>
</dbReference>
<comment type="caution">
    <text evidence="6">The sequence shown here is derived from an EMBL/GenBank/DDBJ whole genome shotgun (WGS) entry which is preliminary data.</text>
</comment>
<dbReference type="EMBL" id="JAPWTJ010000511">
    <property type="protein sequence ID" value="KAJ8977763.1"/>
    <property type="molecule type" value="Genomic_DNA"/>
</dbReference>
<dbReference type="Proteomes" id="UP001162164">
    <property type="component" value="Unassembled WGS sequence"/>
</dbReference>
<name>A0ABQ9JHS4_9CUCU</name>
<dbReference type="Gene3D" id="2.30.30.100">
    <property type="match status" value="1"/>
</dbReference>
<dbReference type="InterPro" id="IPR000182">
    <property type="entry name" value="GNAT_dom"/>
</dbReference>
<sequence length="201" mass="22325">MSLGAVKLRSWLNKSFRIEMTDGRILIGIFVCTDRDANVILASCSEYLPSDGKVKSVNEEPRMLGLVMIPGKHIVSVHIDASIDANKYDPGLNTSSNKKVNADNVMCNSISSTAMCEDECVGAIVCKLDLHRKVIKRGYIAMLAVDQKYRKLRIGSTLVQMAINEMLLGDADEVVLETEVTNKPALQLYEKLGFVRDKRLF</sequence>
<dbReference type="PROSITE" id="PS51186">
    <property type="entry name" value="GNAT"/>
    <property type="match status" value="1"/>
</dbReference>
<dbReference type="SUPFAM" id="SSF50182">
    <property type="entry name" value="Sm-like ribonucleoproteins"/>
    <property type="match status" value="1"/>
</dbReference>
<dbReference type="InterPro" id="IPR001163">
    <property type="entry name" value="Sm_dom_euk/arc"/>
</dbReference>
<dbReference type="Pfam" id="PF00583">
    <property type="entry name" value="Acetyltransf_1"/>
    <property type="match status" value="1"/>
</dbReference>
<evidence type="ECO:0000313" key="7">
    <source>
        <dbReference type="Proteomes" id="UP001162164"/>
    </source>
</evidence>
<comment type="similarity">
    <text evidence="3">Belongs to the acetyltransferase family. MAK3 subfamily.</text>
</comment>
<keyword evidence="1" id="KW-0808">Transferase</keyword>
<reference evidence="6" key="1">
    <citation type="journal article" date="2023" name="Insect Mol. Biol.">
        <title>Genome sequencing provides insights into the evolution of gene families encoding plant cell wall-degrading enzymes in longhorned beetles.</title>
        <authorList>
            <person name="Shin N.R."/>
            <person name="Okamura Y."/>
            <person name="Kirsch R."/>
            <person name="Pauchet Y."/>
        </authorList>
    </citation>
    <scope>NUCLEOTIDE SEQUENCE</scope>
    <source>
        <strain evidence="6">MMC_N1</strain>
    </source>
</reference>
<evidence type="ECO:0000256" key="3">
    <source>
        <dbReference type="ARBA" id="ARBA00024025"/>
    </source>
</evidence>
<dbReference type="CDD" id="cd06168">
    <property type="entry name" value="LSMD1"/>
    <property type="match status" value="1"/>
</dbReference>
<dbReference type="SUPFAM" id="SSF55729">
    <property type="entry name" value="Acyl-CoA N-acyltransferases (Nat)"/>
    <property type="match status" value="1"/>
</dbReference>
<dbReference type="SMART" id="SM00651">
    <property type="entry name" value="Sm"/>
    <property type="match status" value="1"/>
</dbReference>
<keyword evidence="2" id="KW-0012">Acyltransferase</keyword>
<evidence type="ECO:0000256" key="1">
    <source>
        <dbReference type="ARBA" id="ARBA00022679"/>
    </source>
</evidence>
<evidence type="ECO:0000313" key="6">
    <source>
        <dbReference type="EMBL" id="KAJ8977763.1"/>
    </source>
</evidence>
<organism evidence="6 7">
    <name type="scientific">Molorchus minor</name>
    <dbReference type="NCBI Taxonomy" id="1323400"/>
    <lineage>
        <taxon>Eukaryota</taxon>
        <taxon>Metazoa</taxon>
        <taxon>Ecdysozoa</taxon>
        <taxon>Arthropoda</taxon>
        <taxon>Hexapoda</taxon>
        <taxon>Insecta</taxon>
        <taxon>Pterygota</taxon>
        <taxon>Neoptera</taxon>
        <taxon>Endopterygota</taxon>
        <taxon>Coleoptera</taxon>
        <taxon>Polyphaga</taxon>
        <taxon>Cucujiformia</taxon>
        <taxon>Chrysomeloidea</taxon>
        <taxon>Cerambycidae</taxon>
        <taxon>Lamiinae</taxon>
        <taxon>Monochamini</taxon>
        <taxon>Molorchus</taxon>
    </lineage>
</organism>
<dbReference type="PANTHER" id="PTHR45896">
    <property type="entry name" value="N-ALPHA-ACETYLTRANSFERASE 30"/>
    <property type="match status" value="1"/>
</dbReference>
<evidence type="ECO:0000259" key="5">
    <source>
        <dbReference type="PROSITE" id="PS52002"/>
    </source>
</evidence>
<dbReference type="CDD" id="cd04301">
    <property type="entry name" value="NAT_SF"/>
    <property type="match status" value="1"/>
</dbReference>
<evidence type="ECO:0008006" key="8">
    <source>
        <dbReference type="Google" id="ProtNLM"/>
    </source>
</evidence>
<gene>
    <name evidence="6" type="ORF">NQ317_001673</name>
</gene>
<dbReference type="InterPro" id="IPR044542">
    <property type="entry name" value="NAA30-like"/>
</dbReference>
<dbReference type="InterPro" id="IPR010920">
    <property type="entry name" value="LSM_dom_sf"/>
</dbReference>
<dbReference type="PROSITE" id="PS52002">
    <property type="entry name" value="SM"/>
    <property type="match status" value="1"/>
</dbReference>
<protein>
    <recommendedName>
        <fullName evidence="8">N-acetyltransferase domain-containing protein</fullName>
    </recommendedName>
</protein>
<dbReference type="Pfam" id="PF01423">
    <property type="entry name" value="LSM"/>
    <property type="match status" value="1"/>
</dbReference>
<evidence type="ECO:0000259" key="4">
    <source>
        <dbReference type="PROSITE" id="PS51186"/>
    </source>
</evidence>
<dbReference type="PANTHER" id="PTHR45896:SF1">
    <property type="entry name" value="N-ALPHA-ACETYLTRANSFERASE 30"/>
    <property type="match status" value="1"/>
</dbReference>
<dbReference type="InterPro" id="IPR034110">
    <property type="entry name" value="LSMD1_Sm"/>
</dbReference>
<evidence type="ECO:0000256" key="2">
    <source>
        <dbReference type="ARBA" id="ARBA00023315"/>
    </source>
</evidence>
<keyword evidence="7" id="KW-1185">Reference proteome</keyword>
<feature type="domain" description="N-acetyltransferase" evidence="4">
    <location>
        <begin position="61"/>
        <end position="201"/>
    </location>
</feature>
<feature type="domain" description="Sm" evidence="5">
    <location>
        <begin position="3"/>
        <end position="83"/>
    </location>
</feature>
<dbReference type="InterPro" id="IPR016181">
    <property type="entry name" value="Acyl_CoA_acyltransferase"/>
</dbReference>
<dbReference type="Gene3D" id="3.40.630.30">
    <property type="match status" value="1"/>
</dbReference>